<name>H8XTC2_FLAIG</name>
<reference evidence="2 3" key="1">
    <citation type="journal article" date="2012" name="J. Bacteriol.">
        <title>Complete Genome Sequence of Flavobacterium indicum GPSTA100-9T, Isolated from Warm Spring Water.</title>
        <authorList>
            <person name="Barbier P."/>
            <person name="Houel A."/>
            <person name="Loux V."/>
            <person name="Poulain J."/>
            <person name="Bernardet J.F."/>
            <person name="Touchon M."/>
            <person name="Duchaud E."/>
        </authorList>
    </citation>
    <scope>NUCLEOTIDE SEQUENCE [LARGE SCALE GENOMIC DNA]</scope>
    <source>
        <strain evidence="3">DSM 17447 / CIP 109464 / GPTSA100-9</strain>
    </source>
</reference>
<dbReference type="eggNOG" id="ENOG5033R2C">
    <property type="taxonomic scope" value="Bacteria"/>
</dbReference>
<dbReference type="PROSITE" id="PS51257">
    <property type="entry name" value="PROKAR_LIPOPROTEIN"/>
    <property type="match status" value="1"/>
</dbReference>
<dbReference type="PATRIC" id="fig|1094466.5.peg.723"/>
<keyword evidence="1" id="KW-0732">Signal</keyword>
<dbReference type="OrthoDB" id="1218758at2"/>
<organism evidence="2 3">
    <name type="scientific">Flavobacterium indicum (strain DSM 17447 / CIP 109464 / GPTSA100-9)</name>
    <dbReference type="NCBI Taxonomy" id="1094466"/>
    <lineage>
        <taxon>Bacteria</taxon>
        <taxon>Pseudomonadati</taxon>
        <taxon>Bacteroidota</taxon>
        <taxon>Flavobacteriia</taxon>
        <taxon>Flavobacteriales</taxon>
        <taxon>Flavobacteriaceae</taxon>
        <taxon>Flavobacterium</taxon>
    </lineage>
</organism>
<dbReference type="RefSeq" id="WP_014387861.1">
    <property type="nucleotide sequence ID" value="NC_017025.1"/>
</dbReference>
<proteinExistence type="predicted"/>
<dbReference type="STRING" id="1094466.KQS_03665"/>
<gene>
    <name evidence="2" type="ordered locus">KQS_03665</name>
</gene>
<dbReference type="Proteomes" id="UP000007599">
    <property type="component" value="Chromosome I"/>
</dbReference>
<dbReference type="AlphaFoldDB" id="H8XTC2"/>
<feature type="signal peptide" evidence="1">
    <location>
        <begin position="1"/>
        <end position="24"/>
    </location>
</feature>
<accession>H8XTC2</accession>
<keyword evidence="3" id="KW-1185">Reference proteome</keyword>
<dbReference type="HOGENOM" id="CLU_554074_0_0_10"/>
<sequence length="492" mass="55780">MKKSIYKLLALLVSFLFISCNSNGNDDLLDITTDNTLAVVKLNLENFEKKFPIEKMLKDSTRLKFSEKEKEKAELLLNAEKNGIDIDKPAYIIVDSDKNKLVSSFVLWIADKNLFQTNFSKIVDRKVKIDGKSFLYAGETLIGTVKDDMLVMSTTMENPINSSYGVYNRAPENVSEAFYKEFWDRKKTENEELLNQIDQSLKKDMDSSAWFNIHGFVSLASKGYIETLAINKLLLGSGFAMNVNFEEGQIVANSETYFNDEMKEIVKKYYKDKNINYEILKSIDVDKAKSFMIGYISLDFVKYFIKEAGFEATINNVLASRDISLEEIVNGFTGDYAFVSFGDVKQQVYDEFLDYTYEKVTPNFAFVLGKNGAKGTKIVDQFRGDYSLKDNIFYTNKDLFVLANDPKSIELLQNKKTAENKKLDEKSGITSYSWTSGEELNLAMSKANAPSKAKIVSVVSESKMNDGNASGQVIISFDKKDKNAISYLMGYE</sequence>
<reference evidence="3" key="2">
    <citation type="submission" date="2012-03" db="EMBL/GenBank/DDBJ databases">
        <title>Complete genome sequence of Flavobacterium indicum GPTSA100-9T, isolated from warm spring water.</title>
        <authorList>
            <person name="Barbier P."/>
            <person name="Houel A."/>
            <person name="Loux V."/>
            <person name="Poulain J."/>
            <person name="Bernardet J.-F."/>
            <person name="Touchon M."/>
            <person name="Duchaud E."/>
        </authorList>
    </citation>
    <scope>NUCLEOTIDE SEQUENCE [LARGE SCALE GENOMIC DNA]</scope>
    <source>
        <strain evidence="3">DSM 17447 / CIP 109464 / GPTSA100-9</strain>
    </source>
</reference>
<protein>
    <submittedName>
        <fullName evidence="2">Hypothetical lipoprotein</fullName>
    </submittedName>
</protein>
<evidence type="ECO:0000256" key="1">
    <source>
        <dbReference type="SAM" id="SignalP"/>
    </source>
</evidence>
<dbReference type="EMBL" id="HE774682">
    <property type="protein sequence ID" value="CCG52719.1"/>
    <property type="molecule type" value="Genomic_DNA"/>
</dbReference>
<evidence type="ECO:0000313" key="3">
    <source>
        <dbReference type="Proteomes" id="UP000007599"/>
    </source>
</evidence>
<dbReference type="KEGG" id="fin:KQS_03665"/>
<evidence type="ECO:0000313" key="2">
    <source>
        <dbReference type="EMBL" id="CCG52719.1"/>
    </source>
</evidence>
<keyword evidence="2" id="KW-0449">Lipoprotein</keyword>
<feature type="chain" id="PRO_5003616864" evidence="1">
    <location>
        <begin position="25"/>
        <end position="492"/>
    </location>
</feature>